<dbReference type="AlphaFoldDB" id="A0AAN5CST5"/>
<dbReference type="Proteomes" id="UP001328107">
    <property type="component" value="Unassembled WGS sequence"/>
</dbReference>
<protein>
    <recommendedName>
        <fullName evidence="4">Nematode cuticle collagen N-terminal domain-containing protein</fullName>
    </recommendedName>
</protein>
<dbReference type="SMART" id="SM01088">
    <property type="entry name" value="Col_cuticle_N"/>
    <property type="match status" value="1"/>
</dbReference>
<evidence type="ECO:0000256" key="3">
    <source>
        <dbReference type="SAM" id="Phobius"/>
    </source>
</evidence>
<keyword evidence="1" id="KW-0677">Repeat</keyword>
<dbReference type="GO" id="GO:0042302">
    <property type="term" value="F:structural constituent of cuticle"/>
    <property type="evidence" value="ECO:0007669"/>
    <property type="project" value="InterPro"/>
</dbReference>
<feature type="compositionally biased region" description="Low complexity" evidence="2">
    <location>
        <begin position="261"/>
        <end position="271"/>
    </location>
</feature>
<feature type="non-terminal residue" evidence="5">
    <location>
        <position position="1"/>
    </location>
</feature>
<evidence type="ECO:0000256" key="2">
    <source>
        <dbReference type="SAM" id="MobiDB-lite"/>
    </source>
</evidence>
<dbReference type="EMBL" id="BTRK01000004">
    <property type="protein sequence ID" value="GMR49522.1"/>
    <property type="molecule type" value="Genomic_DNA"/>
</dbReference>
<keyword evidence="3" id="KW-0812">Transmembrane</keyword>
<dbReference type="PANTHER" id="PTHR24637:SF236">
    <property type="entry name" value="NEMATODE CUTICLE COLLAGEN N-TERMINAL DOMAIN-CONTAINING PROTEIN"/>
    <property type="match status" value="1"/>
</dbReference>
<gene>
    <name evidence="5" type="ORF">PMAYCL1PPCAC_19717</name>
</gene>
<accession>A0AAN5CST5</accession>
<sequence>STSHLPHLEMKVAAFASVAAAAVVIGCLGGLAYMLNDINNFYDQSMEELNEFRETADNAWSEMVFVTRAAPAAGAPEVAKMLAGRAKRQSGSCGCGAQPNNCPAGPPGPPGAPGDAGDDGEDGVYGKDGGHAIGGRIEVSNNGCIQCPQGPAGPPGPDGRAGAPGAPGHAGAPGAPGSGSQPGDPGSAGDAGQDGAPGEDGAPGAPGAPGRSGRGHPGHAGPQGPAGPAGRPGARGENAAPGQPGPQGPVGGPGRDGEDGAPGNDGAAGDEGSSGGDGAYCPCPARTGAAVEMVPAASDHYGEAQLQEYHKAEGETGYRRRKLRRFHA</sequence>
<feature type="transmembrane region" description="Helical" evidence="3">
    <location>
        <begin position="12"/>
        <end position="35"/>
    </location>
</feature>
<dbReference type="InterPro" id="IPR002486">
    <property type="entry name" value="Col_cuticle_N"/>
</dbReference>
<dbReference type="PANTHER" id="PTHR24637">
    <property type="entry name" value="COLLAGEN"/>
    <property type="match status" value="1"/>
</dbReference>
<keyword evidence="3" id="KW-0472">Membrane</keyword>
<feature type="region of interest" description="Disordered" evidence="2">
    <location>
        <begin position="104"/>
        <end position="275"/>
    </location>
</feature>
<feature type="compositionally biased region" description="Low complexity" evidence="2">
    <location>
        <begin position="158"/>
        <end position="211"/>
    </location>
</feature>
<evidence type="ECO:0000259" key="4">
    <source>
        <dbReference type="SMART" id="SM01088"/>
    </source>
</evidence>
<evidence type="ECO:0000313" key="5">
    <source>
        <dbReference type="EMBL" id="GMR49522.1"/>
    </source>
</evidence>
<dbReference type="Pfam" id="PF01484">
    <property type="entry name" value="Col_cuticle_N"/>
    <property type="match status" value="1"/>
</dbReference>
<evidence type="ECO:0000256" key="1">
    <source>
        <dbReference type="ARBA" id="ARBA00022737"/>
    </source>
</evidence>
<feature type="non-terminal residue" evidence="5">
    <location>
        <position position="328"/>
    </location>
</feature>
<feature type="compositionally biased region" description="Low complexity" evidence="2">
    <location>
        <begin position="219"/>
        <end position="242"/>
    </location>
</feature>
<feature type="domain" description="Nematode cuticle collagen N-terminal" evidence="4">
    <location>
        <begin position="11"/>
        <end position="63"/>
    </location>
</feature>
<organism evidence="5 6">
    <name type="scientific">Pristionchus mayeri</name>
    <dbReference type="NCBI Taxonomy" id="1317129"/>
    <lineage>
        <taxon>Eukaryota</taxon>
        <taxon>Metazoa</taxon>
        <taxon>Ecdysozoa</taxon>
        <taxon>Nematoda</taxon>
        <taxon>Chromadorea</taxon>
        <taxon>Rhabditida</taxon>
        <taxon>Rhabditina</taxon>
        <taxon>Diplogasteromorpha</taxon>
        <taxon>Diplogasteroidea</taxon>
        <taxon>Neodiplogasteridae</taxon>
        <taxon>Pristionchus</taxon>
    </lineage>
</organism>
<keyword evidence="3" id="KW-1133">Transmembrane helix</keyword>
<comment type="caution">
    <text evidence="5">The sequence shown here is derived from an EMBL/GenBank/DDBJ whole genome shotgun (WGS) entry which is preliminary data.</text>
</comment>
<name>A0AAN5CST5_9BILA</name>
<keyword evidence="6" id="KW-1185">Reference proteome</keyword>
<proteinExistence type="predicted"/>
<evidence type="ECO:0000313" key="6">
    <source>
        <dbReference type="Proteomes" id="UP001328107"/>
    </source>
</evidence>
<reference evidence="6" key="1">
    <citation type="submission" date="2022-10" db="EMBL/GenBank/DDBJ databases">
        <title>Genome assembly of Pristionchus species.</title>
        <authorList>
            <person name="Yoshida K."/>
            <person name="Sommer R.J."/>
        </authorList>
    </citation>
    <scope>NUCLEOTIDE SEQUENCE [LARGE SCALE GENOMIC DNA]</scope>
    <source>
        <strain evidence="6">RS5460</strain>
    </source>
</reference>